<protein>
    <submittedName>
        <fullName evidence="2">Uncharacterized protein</fullName>
    </submittedName>
</protein>
<dbReference type="EMBL" id="BBMZ01000038">
    <property type="protein sequence ID" value="GAL60400.1"/>
    <property type="molecule type" value="Genomic_DNA"/>
</dbReference>
<feature type="chain" id="PRO_5001867407" evidence="1">
    <location>
        <begin position="19"/>
        <end position="94"/>
    </location>
</feature>
<dbReference type="STRING" id="1115515.EV102420_38_00030"/>
<feature type="signal peptide" evidence="1">
    <location>
        <begin position="1"/>
        <end position="18"/>
    </location>
</feature>
<evidence type="ECO:0000313" key="3">
    <source>
        <dbReference type="Proteomes" id="UP000029462"/>
    </source>
</evidence>
<dbReference type="RefSeq" id="WP_042395791.1">
    <property type="nucleotide sequence ID" value="NZ_BBMZ01000038.1"/>
</dbReference>
<comment type="caution">
    <text evidence="2">The sequence shown here is derived from an EMBL/GenBank/DDBJ whole genome shotgun (WGS) entry which is preliminary data.</text>
</comment>
<name>A0A090V677_PSEVU</name>
<reference evidence="2 3" key="1">
    <citation type="submission" date="2014-09" db="EMBL/GenBank/DDBJ databases">
        <title>Whole genome shotgun sequence of Escherichia vulneris NBRC 102420.</title>
        <authorList>
            <person name="Yoshida Y."/>
            <person name="Hosoyama A."/>
            <person name="Tsuchikane K."/>
            <person name="Ohji S."/>
            <person name="Ichikawa N."/>
            <person name="Kimura A."/>
            <person name="Yamazoe A."/>
            <person name="Ezaki T."/>
            <person name="Fujita N."/>
        </authorList>
    </citation>
    <scope>NUCLEOTIDE SEQUENCE [LARGE SCALE GENOMIC DNA]</scope>
    <source>
        <strain evidence="2 3">NBRC 102420</strain>
    </source>
</reference>
<keyword evidence="3" id="KW-1185">Reference proteome</keyword>
<proteinExistence type="predicted"/>
<organism evidence="2 3">
    <name type="scientific">Pseudescherichia vulneris NBRC 102420</name>
    <dbReference type="NCBI Taxonomy" id="1115515"/>
    <lineage>
        <taxon>Bacteria</taxon>
        <taxon>Pseudomonadati</taxon>
        <taxon>Pseudomonadota</taxon>
        <taxon>Gammaproteobacteria</taxon>
        <taxon>Enterobacterales</taxon>
        <taxon>Enterobacteriaceae</taxon>
        <taxon>Pseudescherichia</taxon>
    </lineage>
</organism>
<sequence length="94" mass="10261">MKKLSLALILLLPMLANAQKSNSISTMNQAVDSACVNDSNYRTCRKVVLLAANFAMTNAGFYTENCIANVKNEDKAKCADAKRLIDFLQAENDG</sequence>
<dbReference type="AlphaFoldDB" id="A0A090V677"/>
<keyword evidence="1" id="KW-0732">Signal</keyword>
<evidence type="ECO:0000313" key="2">
    <source>
        <dbReference type="EMBL" id="GAL60400.1"/>
    </source>
</evidence>
<gene>
    <name evidence="2" type="ORF">EV102420_38_00030</name>
</gene>
<dbReference type="Proteomes" id="UP000029462">
    <property type="component" value="Unassembled WGS sequence"/>
</dbReference>
<accession>A0A090V677</accession>
<evidence type="ECO:0000256" key="1">
    <source>
        <dbReference type="SAM" id="SignalP"/>
    </source>
</evidence>